<organism evidence="1 2">
    <name type="scientific">Suillus subaureus</name>
    <dbReference type="NCBI Taxonomy" id="48587"/>
    <lineage>
        <taxon>Eukaryota</taxon>
        <taxon>Fungi</taxon>
        <taxon>Dikarya</taxon>
        <taxon>Basidiomycota</taxon>
        <taxon>Agaricomycotina</taxon>
        <taxon>Agaricomycetes</taxon>
        <taxon>Agaricomycetidae</taxon>
        <taxon>Boletales</taxon>
        <taxon>Suillineae</taxon>
        <taxon>Suillaceae</taxon>
        <taxon>Suillus</taxon>
    </lineage>
</organism>
<dbReference type="OrthoDB" id="2623880at2759"/>
<keyword evidence="2" id="KW-1185">Reference proteome</keyword>
<evidence type="ECO:0000313" key="2">
    <source>
        <dbReference type="Proteomes" id="UP000807769"/>
    </source>
</evidence>
<dbReference type="EMBL" id="JABBWG010000026">
    <property type="protein sequence ID" value="KAG1812449.1"/>
    <property type="molecule type" value="Genomic_DNA"/>
</dbReference>
<comment type="caution">
    <text evidence="1">The sequence shown here is derived from an EMBL/GenBank/DDBJ whole genome shotgun (WGS) entry which is preliminary data.</text>
</comment>
<evidence type="ECO:0000313" key="1">
    <source>
        <dbReference type="EMBL" id="KAG1812449.1"/>
    </source>
</evidence>
<name>A0A9P7E646_9AGAM</name>
<dbReference type="AlphaFoldDB" id="A0A9P7E646"/>
<reference evidence="1" key="1">
    <citation type="journal article" date="2020" name="New Phytol.">
        <title>Comparative genomics reveals dynamic genome evolution in host specialist ectomycorrhizal fungi.</title>
        <authorList>
            <person name="Lofgren L.A."/>
            <person name="Nguyen N.H."/>
            <person name="Vilgalys R."/>
            <person name="Ruytinx J."/>
            <person name="Liao H.L."/>
            <person name="Branco S."/>
            <person name="Kuo A."/>
            <person name="LaButti K."/>
            <person name="Lipzen A."/>
            <person name="Andreopoulos W."/>
            <person name="Pangilinan J."/>
            <person name="Riley R."/>
            <person name="Hundley H."/>
            <person name="Na H."/>
            <person name="Barry K."/>
            <person name="Grigoriev I.V."/>
            <person name="Stajich J.E."/>
            <person name="Kennedy P.G."/>
        </authorList>
    </citation>
    <scope>NUCLEOTIDE SEQUENCE</scope>
    <source>
        <strain evidence="1">MN1</strain>
    </source>
</reference>
<dbReference type="Proteomes" id="UP000807769">
    <property type="component" value="Unassembled WGS sequence"/>
</dbReference>
<sequence>MASSKIISCTDNVLLQDNIVVMDVENLLARWPTYEVNFTPQNPGPMKLIIWLKDAVKLVHVEDSTDSEAELLLPVKPKGQKRTSSDCKDKKIKIDMTVDMNKITDDFAALKILSTCSSNPAQAKPICLVEIPKAPADVPFKQHKFSDNSDTPWPPCCPHRTLRDIEPSEEIMNFLMFRALPAAIAAE</sequence>
<accession>A0A9P7E646</accession>
<dbReference type="RefSeq" id="XP_041190594.1">
    <property type="nucleotide sequence ID" value="XM_041340552.1"/>
</dbReference>
<protein>
    <submittedName>
        <fullName evidence="1">Uncharacterized protein</fullName>
    </submittedName>
</protein>
<proteinExistence type="predicted"/>
<dbReference type="GeneID" id="64634568"/>
<gene>
    <name evidence="1" type="ORF">BJ212DRAFT_1483082</name>
</gene>